<evidence type="ECO:0000256" key="1">
    <source>
        <dbReference type="SAM" id="Phobius"/>
    </source>
</evidence>
<dbReference type="eggNOG" id="COG4767">
    <property type="taxonomic scope" value="Bacteria"/>
</dbReference>
<evidence type="ECO:0000313" key="4">
    <source>
        <dbReference type="Proteomes" id="UP000051248"/>
    </source>
</evidence>
<feature type="transmembrane region" description="Helical" evidence="1">
    <location>
        <begin position="35"/>
        <end position="55"/>
    </location>
</feature>
<dbReference type="STRING" id="1423775.FD03_GL001320"/>
<dbReference type="AlphaFoldDB" id="A0A0R1KEX6"/>
<organism evidence="3 4">
    <name type="scientific">Companilactobacillus nodensis DSM 19682 = JCM 14932 = NBRC 107160</name>
    <dbReference type="NCBI Taxonomy" id="1423775"/>
    <lineage>
        <taxon>Bacteria</taxon>
        <taxon>Bacillati</taxon>
        <taxon>Bacillota</taxon>
        <taxon>Bacilli</taxon>
        <taxon>Lactobacillales</taxon>
        <taxon>Lactobacillaceae</taxon>
        <taxon>Companilactobacillus</taxon>
    </lineage>
</organism>
<keyword evidence="1" id="KW-1133">Transmembrane helix</keyword>
<feature type="domain" description="VanZ-like" evidence="2">
    <location>
        <begin position="5"/>
        <end position="156"/>
    </location>
</feature>
<reference evidence="3 4" key="1">
    <citation type="journal article" date="2015" name="Genome Announc.">
        <title>Expanding the biotechnology potential of lactobacilli through comparative genomics of 213 strains and associated genera.</title>
        <authorList>
            <person name="Sun Z."/>
            <person name="Harris H.M."/>
            <person name="McCann A."/>
            <person name="Guo C."/>
            <person name="Argimon S."/>
            <person name="Zhang W."/>
            <person name="Yang X."/>
            <person name="Jeffery I.B."/>
            <person name="Cooney J.C."/>
            <person name="Kagawa T.F."/>
            <person name="Liu W."/>
            <person name="Song Y."/>
            <person name="Salvetti E."/>
            <person name="Wrobel A."/>
            <person name="Rasinkangas P."/>
            <person name="Parkhill J."/>
            <person name="Rea M.C."/>
            <person name="O'Sullivan O."/>
            <person name="Ritari J."/>
            <person name="Douillard F.P."/>
            <person name="Paul Ross R."/>
            <person name="Yang R."/>
            <person name="Briner A.E."/>
            <person name="Felis G.E."/>
            <person name="de Vos W.M."/>
            <person name="Barrangou R."/>
            <person name="Klaenhammer T.R."/>
            <person name="Caufield P.W."/>
            <person name="Cui Y."/>
            <person name="Zhang H."/>
            <person name="O'Toole P.W."/>
        </authorList>
    </citation>
    <scope>NUCLEOTIDE SEQUENCE [LARGE SCALE GENOMIC DNA]</scope>
    <source>
        <strain evidence="3 4">DSM 19682</strain>
    </source>
</reference>
<feature type="transmembrane region" description="Helical" evidence="1">
    <location>
        <begin position="75"/>
        <end position="95"/>
    </location>
</feature>
<accession>A0A0R1KEX6</accession>
<protein>
    <submittedName>
        <fullName evidence="3">Glycopeptide antibiotics resistance protein</fullName>
    </submittedName>
</protein>
<keyword evidence="1" id="KW-0472">Membrane</keyword>
<proteinExistence type="predicted"/>
<name>A0A0R1KEX6_9LACO</name>
<feature type="transmembrane region" description="Helical" evidence="1">
    <location>
        <begin position="137"/>
        <end position="157"/>
    </location>
</feature>
<sequence>MLMRWIPLLVILVLSFLSGNYIIHNIEDFNKKRMSLLSLVYMTLLGAILFTPMSFNGIDAYVMPAGVGRVNLYHIYYDVGFFENIILTIPLGFLIKKSFTELSIVSMIPVGLMIGAAIETMQYYLSHAFLINRTSDISDVVANGIGIVVGSILLLIYQQTYEKQLLNNRI</sequence>
<evidence type="ECO:0000259" key="2">
    <source>
        <dbReference type="Pfam" id="PF04892"/>
    </source>
</evidence>
<keyword evidence="4" id="KW-1185">Reference proteome</keyword>
<dbReference type="EMBL" id="AZDZ01000019">
    <property type="protein sequence ID" value="KRK78961.1"/>
    <property type="molecule type" value="Genomic_DNA"/>
</dbReference>
<evidence type="ECO:0000313" key="3">
    <source>
        <dbReference type="EMBL" id="KRK78961.1"/>
    </source>
</evidence>
<keyword evidence="1" id="KW-0812">Transmembrane</keyword>
<feature type="transmembrane region" description="Helical" evidence="1">
    <location>
        <begin position="6"/>
        <end position="23"/>
    </location>
</feature>
<dbReference type="InterPro" id="IPR006976">
    <property type="entry name" value="VanZ-like"/>
</dbReference>
<gene>
    <name evidence="3" type="ORF">FD03_GL001320</name>
</gene>
<comment type="caution">
    <text evidence="3">The sequence shown here is derived from an EMBL/GenBank/DDBJ whole genome shotgun (WGS) entry which is preliminary data.</text>
</comment>
<feature type="transmembrane region" description="Helical" evidence="1">
    <location>
        <begin position="102"/>
        <end position="125"/>
    </location>
</feature>
<dbReference type="Pfam" id="PF04892">
    <property type="entry name" value="VanZ"/>
    <property type="match status" value="1"/>
</dbReference>
<dbReference type="PATRIC" id="fig|1423775.4.peg.1350"/>
<dbReference type="Proteomes" id="UP000051248">
    <property type="component" value="Unassembled WGS sequence"/>
</dbReference>